<dbReference type="RefSeq" id="WP_012106527.1">
    <property type="nucleotide sequence ID" value="NC_009712.1"/>
</dbReference>
<reference evidence="2" key="1">
    <citation type="journal article" date="2015" name="Microbiology">
        <title>Genome of Methanoregula boonei 6A8 reveals adaptations to oligotrophic peatland environments.</title>
        <authorList>
            <person name="Braeuer S."/>
            <person name="Cadillo-Quiroz H."/>
            <person name="Kyrpides N."/>
            <person name="Woyke T."/>
            <person name="Goodwin L."/>
            <person name="Detter C."/>
            <person name="Podell S."/>
            <person name="Yavitt J.B."/>
            <person name="Zinder S.H."/>
        </authorList>
    </citation>
    <scope>NUCLEOTIDE SEQUENCE [LARGE SCALE GENOMIC DNA]</scope>
    <source>
        <strain evidence="2">DSM 21154 / JCM 14090 / 6A8</strain>
    </source>
</reference>
<organism evidence="1 2">
    <name type="scientific">Methanoregula boonei (strain DSM 21154 / JCM 14090 / 6A8)</name>
    <dbReference type="NCBI Taxonomy" id="456442"/>
    <lineage>
        <taxon>Archaea</taxon>
        <taxon>Methanobacteriati</taxon>
        <taxon>Methanobacteriota</taxon>
        <taxon>Stenosarchaea group</taxon>
        <taxon>Methanomicrobia</taxon>
        <taxon>Methanomicrobiales</taxon>
        <taxon>Methanoregulaceae</taxon>
        <taxon>Methanoregula</taxon>
    </lineage>
</organism>
<sequence length="121" mass="13431">MPKFFGYKPAGPTRQAVEKFENEITIRHNSQRLVGSVYLDMQDNTWAVAIAYNHSRAPGLHGHENALEVRYSYAPGTGNTAQMFRSDPHAVMALDAGQFADPDKFAIYALDHERGIVTHAG</sequence>
<dbReference type="Proteomes" id="UP000002408">
    <property type="component" value="Chromosome"/>
</dbReference>
<protein>
    <submittedName>
        <fullName evidence="1">Uncharacterized protein</fullName>
    </submittedName>
</protein>
<dbReference type="KEGG" id="mbn:Mboo_0982"/>
<proteinExistence type="predicted"/>
<dbReference type="STRING" id="456442.Mboo_0982"/>
<keyword evidence="2" id="KW-1185">Reference proteome</keyword>
<dbReference type="GeneID" id="5410928"/>
<dbReference type="AlphaFoldDB" id="A7I6Y9"/>
<dbReference type="eggNOG" id="arCOG08233">
    <property type="taxonomic scope" value="Archaea"/>
</dbReference>
<evidence type="ECO:0000313" key="1">
    <source>
        <dbReference type="EMBL" id="ABS55500.1"/>
    </source>
</evidence>
<name>A7I6Y9_METB6</name>
<accession>A7I6Y9</accession>
<dbReference type="OrthoDB" id="114366at2157"/>
<dbReference type="EMBL" id="CP000780">
    <property type="protein sequence ID" value="ABS55500.1"/>
    <property type="molecule type" value="Genomic_DNA"/>
</dbReference>
<dbReference type="HOGENOM" id="CLU_2056085_0_0_2"/>
<gene>
    <name evidence="1" type="ordered locus">Mboo_0982</name>
</gene>
<evidence type="ECO:0000313" key="2">
    <source>
        <dbReference type="Proteomes" id="UP000002408"/>
    </source>
</evidence>